<dbReference type="Gene3D" id="1.50.10.10">
    <property type="match status" value="1"/>
</dbReference>
<keyword evidence="2" id="KW-1185">Reference proteome</keyword>
<accession>A0ABP9BZ44</accession>
<dbReference type="EMBL" id="BAABIQ010000041">
    <property type="protein sequence ID" value="GAA4800653.1"/>
    <property type="molecule type" value="Genomic_DNA"/>
</dbReference>
<dbReference type="InterPro" id="IPR008928">
    <property type="entry name" value="6-hairpin_glycosidase_sf"/>
</dbReference>
<name>A0ABP9BZ44_9SPHI</name>
<evidence type="ECO:0000313" key="1">
    <source>
        <dbReference type="EMBL" id="GAA4800653.1"/>
    </source>
</evidence>
<dbReference type="RefSeq" id="WP_345233056.1">
    <property type="nucleotide sequence ID" value="NZ_BAABIQ010000041.1"/>
</dbReference>
<organism evidence="1 2">
    <name type="scientific">Olivibacter ginsenosidimutans</name>
    <dbReference type="NCBI Taxonomy" id="1176537"/>
    <lineage>
        <taxon>Bacteria</taxon>
        <taxon>Pseudomonadati</taxon>
        <taxon>Bacteroidota</taxon>
        <taxon>Sphingobacteriia</taxon>
        <taxon>Sphingobacteriales</taxon>
        <taxon>Sphingobacteriaceae</taxon>
        <taxon>Olivibacter</taxon>
    </lineage>
</organism>
<dbReference type="InterPro" id="IPR012341">
    <property type="entry name" value="6hp_glycosidase-like_sf"/>
</dbReference>
<dbReference type="SUPFAM" id="SSF48208">
    <property type="entry name" value="Six-hairpin glycosidases"/>
    <property type="match status" value="1"/>
</dbReference>
<comment type="caution">
    <text evidence="1">The sequence shown here is derived from an EMBL/GenBank/DDBJ whole genome shotgun (WGS) entry which is preliminary data.</text>
</comment>
<proteinExistence type="predicted"/>
<reference evidence="2" key="1">
    <citation type="journal article" date="2019" name="Int. J. Syst. Evol. Microbiol.">
        <title>The Global Catalogue of Microorganisms (GCM) 10K type strain sequencing project: providing services to taxonomists for standard genome sequencing and annotation.</title>
        <authorList>
            <consortium name="The Broad Institute Genomics Platform"/>
            <consortium name="The Broad Institute Genome Sequencing Center for Infectious Disease"/>
            <person name="Wu L."/>
            <person name="Ma J."/>
        </authorList>
    </citation>
    <scope>NUCLEOTIDE SEQUENCE [LARGE SCALE GENOMIC DNA]</scope>
    <source>
        <strain evidence="2">JCM 18200</strain>
    </source>
</reference>
<gene>
    <name evidence="1" type="ORF">GCM10023231_31800</name>
</gene>
<dbReference type="Proteomes" id="UP001501411">
    <property type="component" value="Unassembled WGS sequence"/>
</dbReference>
<sequence length="448" mass="50294">MGLTIKKIVWLFICQAVIIPLCTAQDIIKPNDFMFLEGLTKAVLDSSRIQPGQQLVAPFGANNTGGVLIRPGGRATYPSFWIRDYAMTLSSGFVANEEQKHMLLLTASTQCNQSWITKGGSLVPLGAIADHIRVDDRKPIYFPGTYDYEEQGVEEFGMTPPYCDQFYFIEMADYYLRTTNDDKILEEKIKGTRLIDRLEMAFKVPPSRAQSALVYTTDNFRGVDFGFRDAIRITGDLSYPSILKYRAALQLAAIFDRLKDQEKGKIYRHIAQRLKEEIPRTFLNRDGMLRAANGKSGQPDVWGTALAIYLGILEDGAALWAAQHLANAYQNGKLAYKGSVRHIIAGEDFSEETAWEDAIVPHNQYQNGAYWGTATGWVAFAIAQVDESLASQLVSEYIDGLRESDFRKGGEFSGPYECYYPPQYTRGPVYLTTVSCPYSVLKSMLQKK</sequence>
<protein>
    <submittedName>
        <fullName evidence="1">Uncharacterized protein</fullName>
    </submittedName>
</protein>
<evidence type="ECO:0000313" key="2">
    <source>
        <dbReference type="Proteomes" id="UP001501411"/>
    </source>
</evidence>